<name>A0AAE0LK40_9CHLO</name>
<dbReference type="EMBL" id="LGRX02000613">
    <property type="protein sequence ID" value="KAK3288077.1"/>
    <property type="molecule type" value="Genomic_DNA"/>
</dbReference>
<evidence type="ECO:0000313" key="2">
    <source>
        <dbReference type="Proteomes" id="UP001190700"/>
    </source>
</evidence>
<dbReference type="Gene3D" id="2.60.120.620">
    <property type="entry name" value="q2cbj1_9rhob like domain"/>
    <property type="match status" value="1"/>
</dbReference>
<accession>A0AAE0LK40</accession>
<reference evidence="1 2" key="1">
    <citation type="journal article" date="2015" name="Genome Biol. Evol.">
        <title>Comparative Genomics of a Bacterivorous Green Alga Reveals Evolutionary Causalities and Consequences of Phago-Mixotrophic Mode of Nutrition.</title>
        <authorList>
            <person name="Burns J.A."/>
            <person name="Paasch A."/>
            <person name="Narechania A."/>
            <person name="Kim E."/>
        </authorList>
    </citation>
    <scope>NUCLEOTIDE SEQUENCE [LARGE SCALE GENOMIC DNA]</scope>
    <source>
        <strain evidence="1 2">PLY_AMNH</strain>
    </source>
</reference>
<sequence length="278" mass="31270">MYPAYPSHTLNRIQQAATTLSPYEHVVIYDIFHPEYYPCILKHLPLQGANYGGTISKGLRHYVRLKDAYGNTISPAFGKTQAKHLSTSPSKFTKFWREFGDTFGSDQMRDAWVRLFHATMKLRFTGKRGRTMLNATFGRLDLSRDGKDYFISPHTDTVMKVITTLFYLPVNGAHPELGTVVFKSKTSDADGGGGKTWNGKGDYLRDFDIIREGTFMPNTVFAFAPCTSSWHGVPLVTENLRRDTVQGFISMPTAQDKKKGKKKRDMVGGFIKANCTVS</sequence>
<dbReference type="AlphaFoldDB" id="A0AAE0LK40"/>
<proteinExistence type="predicted"/>
<organism evidence="1 2">
    <name type="scientific">Cymbomonas tetramitiformis</name>
    <dbReference type="NCBI Taxonomy" id="36881"/>
    <lineage>
        <taxon>Eukaryota</taxon>
        <taxon>Viridiplantae</taxon>
        <taxon>Chlorophyta</taxon>
        <taxon>Pyramimonadophyceae</taxon>
        <taxon>Pyramimonadales</taxon>
        <taxon>Pyramimonadaceae</taxon>
        <taxon>Cymbomonas</taxon>
    </lineage>
</organism>
<comment type="caution">
    <text evidence="1">The sequence shown here is derived from an EMBL/GenBank/DDBJ whole genome shotgun (WGS) entry which is preliminary data.</text>
</comment>
<keyword evidence="2" id="KW-1185">Reference proteome</keyword>
<gene>
    <name evidence="1" type="ORF">CYMTET_4431</name>
</gene>
<evidence type="ECO:0000313" key="1">
    <source>
        <dbReference type="EMBL" id="KAK3288077.1"/>
    </source>
</evidence>
<protein>
    <submittedName>
        <fullName evidence="1">Uncharacterized protein</fullName>
    </submittedName>
</protein>
<dbReference type="Proteomes" id="UP001190700">
    <property type="component" value="Unassembled WGS sequence"/>
</dbReference>